<dbReference type="InterPro" id="IPR000073">
    <property type="entry name" value="AB_hydrolase_1"/>
</dbReference>
<reference evidence="4 5" key="1">
    <citation type="submission" date="2021-11" db="EMBL/GenBank/DDBJ databases">
        <authorList>
            <person name="Lee D.-H."/>
            <person name="Kim S.-B."/>
        </authorList>
    </citation>
    <scope>NUCLEOTIDE SEQUENCE [LARGE SCALE GENOMIC DNA]</scope>
    <source>
        <strain evidence="4 5">KCTC 52223</strain>
    </source>
</reference>
<proteinExistence type="inferred from homology"/>
<keyword evidence="1 2" id="KW-0378">Hydrolase</keyword>
<protein>
    <recommendedName>
        <fullName evidence="2">Putative carbamate hydrolase RutD</fullName>
        <ecNumber evidence="2">3.5.1.-</ecNumber>
    </recommendedName>
    <alternativeName>
        <fullName evidence="2">Aminohydrolase</fullName>
    </alternativeName>
</protein>
<dbReference type="InterPro" id="IPR050266">
    <property type="entry name" value="AB_hydrolase_sf"/>
</dbReference>
<dbReference type="PANTHER" id="PTHR43798:SF5">
    <property type="entry name" value="MONOACYLGLYCEROL LIPASE ABHD6"/>
    <property type="match status" value="1"/>
</dbReference>
<organism evidence="4 5">
    <name type="scientific">Reyranella aquatilis</name>
    <dbReference type="NCBI Taxonomy" id="2035356"/>
    <lineage>
        <taxon>Bacteria</taxon>
        <taxon>Pseudomonadati</taxon>
        <taxon>Pseudomonadota</taxon>
        <taxon>Alphaproteobacteria</taxon>
        <taxon>Hyphomicrobiales</taxon>
        <taxon>Reyranellaceae</taxon>
        <taxon>Reyranella</taxon>
    </lineage>
</organism>
<dbReference type="EMBL" id="JAJISD010000004">
    <property type="protein sequence ID" value="MCC8429553.1"/>
    <property type="molecule type" value="Genomic_DNA"/>
</dbReference>
<name>A0ABS8KU19_9HYPH</name>
<dbReference type="EC" id="3.5.1.-" evidence="2"/>
<evidence type="ECO:0000256" key="2">
    <source>
        <dbReference type="HAMAP-Rule" id="MF_00832"/>
    </source>
</evidence>
<keyword evidence="5" id="KW-1185">Reference proteome</keyword>
<dbReference type="PRINTS" id="PR00111">
    <property type="entry name" value="ABHYDROLASE"/>
</dbReference>
<dbReference type="Proteomes" id="UP001198862">
    <property type="component" value="Unassembled WGS sequence"/>
</dbReference>
<dbReference type="RefSeq" id="WP_230550751.1">
    <property type="nucleotide sequence ID" value="NZ_JAJISD010000004.1"/>
</dbReference>
<dbReference type="Pfam" id="PF12697">
    <property type="entry name" value="Abhydrolase_6"/>
    <property type="match status" value="1"/>
</dbReference>
<accession>A0ABS8KU19</accession>
<dbReference type="InterPro" id="IPR029058">
    <property type="entry name" value="AB_hydrolase_fold"/>
</dbReference>
<comment type="similarity">
    <text evidence="2">Belongs to the AB hydrolase superfamily. Hydrolase RutD family.</text>
</comment>
<dbReference type="PANTHER" id="PTHR43798">
    <property type="entry name" value="MONOACYLGLYCEROL LIPASE"/>
    <property type="match status" value="1"/>
</dbReference>
<evidence type="ECO:0000313" key="4">
    <source>
        <dbReference type="EMBL" id="MCC8429553.1"/>
    </source>
</evidence>
<gene>
    <name evidence="2 4" type="primary">rutD</name>
    <name evidence="4" type="ORF">LJ725_11290</name>
</gene>
<dbReference type="InterPro" id="IPR019913">
    <property type="entry name" value="Pyrimidine_utilisation_RutD"/>
</dbReference>
<feature type="domain" description="AB hydrolase-1" evidence="3">
    <location>
        <begin position="16"/>
        <end position="250"/>
    </location>
</feature>
<dbReference type="NCBIfam" id="TIGR03611">
    <property type="entry name" value="RutD"/>
    <property type="match status" value="1"/>
</dbReference>
<dbReference type="Gene3D" id="3.40.50.1820">
    <property type="entry name" value="alpha/beta hydrolase"/>
    <property type="match status" value="1"/>
</dbReference>
<dbReference type="HAMAP" id="MF_00832">
    <property type="entry name" value="RutD"/>
    <property type="match status" value="1"/>
</dbReference>
<evidence type="ECO:0000256" key="1">
    <source>
        <dbReference type="ARBA" id="ARBA00022801"/>
    </source>
</evidence>
<dbReference type="SUPFAM" id="SSF53474">
    <property type="entry name" value="alpha/beta-Hydrolases"/>
    <property type="match status" value="1"/>
</dbReference>
<comment type="caution">
    <text evidence="4">The sequence shown here is derived from an EMBL/GenBank/DDBJ whole genome shotgun (WGS) entry which is preliminary data.</text>
</comment>
<comment type="function">
    <text evidence="2">Involved in pyrimidine catabolism. May facilitate the hydrolysis of carbamate, a reaction that can also occur spontaneously.</text>
</comment>
<evidence type="ECO:0000259" key="3">
    <source>
        <dbReference type="Pfam" id="PF12697"/>
    </source>
</evidence>
<comment type="catalytic activity">
    <reaction evidence="2">
        <text>carbamate + 2 H(+) = NH4(+) + CO2</text>
        <dbReference type="Rhea" id="RHEA:15649"/>
        <dbReference type="ChEBI" id="CHEBI:13941"/>
        <dbReference type="ChEBI" id="CHEBI:15378"/>
        <dbReference type="ChEBI" id="CHEBI:16526"/>
        <dbReference type="ChEBI" id="CHEBI:28938"/>
    </reaction>
</comment>
<evidence type="ECO:0000313" key="5">
    <source>
        <dbReference type="Proteomes" id="UP001198862"/>
    </source>
</evidence>
<sequence>MSVDVLESAREGAPTVLLSSGLGGAAGYWAPQLAALRAHYRVITYDQAGTGRAKRDLPEPYSIGAMADDVLAILDETGTTTCHFVGHALGGLVGLDLARRVSQRLVSLTVVNGWAKADEHTKRCFEARLLLLEHAGPAAYVRAQPIFLYPALWLAENAERARHEDEHGLAHFQGEETLRRRIGALLRFDATADLATIRTPVLVMGARDDVLVPASKSRELAAGLPRADLQLVDYGGHAVNVVEPDAFNAALLDFLGRA</sequence>